<dbReference type="EMBL" id="JBFXLS010000034">
    <property type="protein sequence ID" value="KAL2825722.1"/>
    <property type="molecule type" value="Genomic_DNA"/>
</dbReference>
<evidence type="ECO:0000313" key="7">
    <source>
        <dbReference type="Proteomes" id="UP001610335"/>
    </source>
</evidence>
<comment type="caution">
    <text evidence="6">The sequence shown here is derived from an EMBL/GenBank/DDBJ whole genome shotgun (WGS) entry which is preliminary data.</text>
</comment>
<accession>A0ABR4IDM0</accession>
<dbReference type="Gene3D" id="1.10.510.10">
    <property type="entry name" value="Transferase(Phosphotransferase) domain 1"/>
    <property type="match status" value="1"/>
</dbReference>
<dbReference type="PANTHER" id="PTHR38248:SF2">
    <property type="entry name" value="FUNK1 11"/>
    <property type="match status" value="1"/>
</dbReference>
<proteinExistence type="predicted"/>
<feature type="domain" description="Fungal-type protein kinase" evidence="5">
    <location>
        <begin position="169"/>
        <end position="556"/>
    </location>
</feature>
<dbReference type="SUPFAM" id="SSF56112">
    <property type="entry name" value="Protein kinase-like (PK-like)"/>
    <property type="match status" value="1"/>
</dbReference>
<gene>
    <name evidence="6" type="ORF">BDW59DRAFT_145781</name>
</gene>
<dbReference type="EC" id="2.7.11.1" evidence="1"/>
<comment type="catalytic activity">
    <reaction evidence="3">
        <text>L-seryl-[protein] + ATP = O-phospho-L-seryl-[protein] + ADP + H(+)</text>
        <dbReference type="Rhea" id="RHEA:17989"/>
        <dbReference type="Rhea" id="RHEA-COMP:9863"/>
        <dbReference type="Rhea" id="RHEA-COMP:11604"/>
        <dbReference type="ChEBI" id="CHEBI:15378"/>
        <dbReference type="ChEBI" id="CHEBI:29999"/>
        <dbReference type="ChEBI" id="CHEBI:30616"/>
        <dbReference type="ChEBI" id="CHEBI:83421"/>
        <dbReference type="ChEBI" id="CHEBI:456216"/>
        <dbReference type="EC" id="2.7.11.1"/>
    </reaction>
</comment>
<dbReference type="PROSITE" id="PS00109">
    <property type="entry name" value="PROTEIN_KINASE_TYR"/>
    <property type="match status" value="1"/>
</dbReference>
<protein>
    <recommendedName>
        <fullName evidence="1">non-specific serine/threonine protein kinase</fullName>
        <ecNumber evidence="1">2.7.11.1</ecNumber>
    </recommendedName>
</protein>
<evidence type="ECO:0000313" key="6">
    <source>
        <dbReference type="EMBL" id="KAL2825722.1"/>
    </source>
</evidence>
<dbReference type="PANTHER" id="PTHR38248">
    <property type="entry name" value="FUNK1 6"/>
    <property type="match status" value="1"/>
</dbReference>
<feature type="chain" id="PRO_5047011962" description="non-specific serine/threonine protein kinase" evidence="4">
    <location>
        <begin position="23"/>
        <end position="666"/>
    </location>
</feature>
<evidence type="ECO:0000256" key="3">
    <source>
        <dbReference type="ARBA" id="ARBA00048679"/>
    </source>
</evidence>
<reference evidence="6 7" key="1">
    <citation type="submission" date="2024-07" db="EMBL/GenBank/DDBJ databases">
        <title>Section-level genome sequencing and comparative genomics of Aspergillus sections Usti and Cavernicolus.</title>
        <authorList>
            <consortium name="Lawrence Berkeley National Laboratory"/>
            <person name="Nybo J.L."/>
            <person name="Vesth T.C."/>
            <person name="Theobald S."/>
            <person name="Frisvad J.C."/>
            <person name="Larsen T.O."/>
            <person name="Kjaerboelling I."/>
            <person name="Rothschild-Mancinelli K."/>
            <person name="Lyhne E.K."/>
            <person name="Kogle M.E."/>
            <person name="Barry K."/>
            <person name="Clum A."/>
            <person name="Na H."/>
            <person name="Ledsgaard L."/>
            <person name="Lin J."/>
            <person name="Lipzen A."/>
            <person name="Kuo A."/>
            <person name="Riley R."/>
            <person name="Mondo S."/>
            <person name="LaButti K."/>
            <person name="Haridas S."/>
            <person name="Pangalinan J."/>
            <person name="Salamov A.A."/>
            <person name="Simmons B.A."/>
            <person name="Magnuson J.K."/>
            <person name="Chen J."/>
            <person name="Drula E."/>
            <person name="Henrissat B."/>
            <person name="Wiebenga A."/>
            <person name="Lubbers R.J."/>
            <person name="Gomes A.C."/>
            <person name="Makela M.R."/>
            <person name="Stajich J."/>
            <person name="Grigoriev I.V."/>
            <person name="Mortensen U.H."/>
            <person name="De vries R.P."/>
            <person name="Baker S.E."/>
            <person name="Andersen M.R."/>
        </authorList>
    </citation>
    <scope>NUCLEOTIDE SEQUENCE [LARGE SCALE GENOMIC DNA]</scope>
    <source>
        <strain evidence="6 7">CBS 600.67</strain>
    </source>
</reference>
<feature type="signal peptide" evidence="4">
    <location>
        <begin position="1"/>
        <end position="22"/>
    </location>
</feature>
<name>A0ABR4IDM0_9EURO</name>
<comment type="catalytic activity">
    <reaction evidence="2">
        <text>L-threonyl-[protein] + ATP = O-phospho-L-threonyl-[protein] + ADP + H(+)</text>
        <dbReference type="Rhea" id="RHEA:46608"/>
        <dbReference type="Rhea" id="RHEA-COMP:11060"/>
        <dbReference type="Rhea" id="RHEA-COMP:11605"/>
        <dbReference type="ChEBI" id="CHEBI:15378"/>
        <dbReference type="ChEBI" id="CHEBI:30013"/>
        <dbReference type="ChEBI" id="CHEBI:30616"/>
        <dbReference type="ChEBI" id="CHEBI:61977"/>
        <dbReference type="ChEBI" id="CHEBI:456216"/>
        <dbReference type="EC" id="2.7.11.1"/>
    </reaction>
</comment>
<evidence type="ECO:0000256" key="1">
    <source>
        <dbReference type="ARBA" id="ARBA00012513"/>
    </source>
</evidence>
<dbReference type="InterPro" id="IPR008266">
    <property type="entry name" value="Tyr_kinase_AS"/>
</dbReference>
<keyword evidence="7" id="KW-1185">Reference proteome</keyword>
<sequence>MKVGPILDILAAAFLLISTTLFNPRSLPSTNFCSAIRAWPHTPHHHHQHSEPTQTAEMPPAEAQNERYESVLKDINGSIYGSVKGFYEKYFENKPWSTKAEQISRTVSQAEVDEWSLFAPSPGHHSFLERFSHFQSKLLDGRNAFHILLGQSPGDQQLPNLFLAPTSPREDSRDYSWTDVLVIGEVSQGQETCQQQFLHLCGHAQKVFTSQPTRRFLHCFYVCGSVVEFWVFDRSGPYSCKAFDIYQHPDRFIIALAGYTEMNDEELGLNTFIKSDDHGRYILLQSDQSKNQAKTERLYLEDQPVAFAPDLVCTGTTAYRAKYLESREWNFVAKFTWRADNGKREEDMLRLIKKKGVWGVVQLFGVHDLDSITNLRRGLEFNRPRSFPSTLDEIPSPTDTGSLAELAHHPRGVVDRYTIEASLADEIVEEGPLFPNRLFVCIAVHPPGRAMDEFKSIPEFLGAFIDIIKGLRSLYKEGRILHQDVSKNNLMISDVRKEGDPRGFLIDLDAAKLLDDPNAKDELTGTRLFMAIGVLKARAHTYRHDLESLFYCLLWIASTYGREGLPKDSNFYGWVLGSFDDCANNKSKDMRESEFEQILSNFSPEFTALAALARELRIIMFPNQDGSLFMGSDGETASKDVVYDRMIDAFDRVLASYGRSGESVKI</sequence>
<organism evidence="6 7">
    <name type="scientific">Aspergillus cavernicola</name>
    <dbReference type="NCBI Taxonomy" id="176166"/>
    <lineage>
        <taxon>Eukaryota</taxon>
        <taxon>Fungi</taxon>
        <taxon>Dikarya</taxon>
        <taxon>Ascomycota</taxon>
        <taxon>Pezizomycotina</taxon>
        <taxon>Eurotiomycetes</taxon>
        <taxon>Eurotiomycetidae</taxon>
        <taxon>Eurotiales</taxon>
        <taxon>Aspergillaceae</taxon>
        <taxon>Aspergillus</taxon>
        <taxon>Aspergillus subgen. Nidulantes</taxon>
    </lineage>
</organism>
<dbReference type="InterPro" id="IPR040976">
    <property type="entry name" value="Pkinase_fungal"/>
</dbReference>
<evidence type="ECO:0000259" key="5">
    <source>
        <dbReference type="Pfam" id="PF17667"/>
    </source>
</evidence>
<dbReference type="InterPro" id="IPR011009">
    <property type="entry name" value="Kinase-like_dom_sf"/>
</dbReference>
<keyword evidence="4" id="KW-0732">Signal</keyword>
<evidence type="ECO:0000256" key="2">
    <source>
        <dbReference type="ARBA" id="ARBA00047899"/>
    </source>
</evidence>
<evidence type="ECO:0000256" key="4">
    <source>
        <dbReference type="SAM" id="SignalP"/>
    </source>
</evidence>
<dbReference type="Proteomes" id="UP001610335">
    <property type="component" value="Unassembled WGS sequence"/>
</dbReference>
<dbReference type="Pfam" id="PF17667">
    <property type="entry name" value="Pkinase_fungal"/>
    <property type="match status" value="1"/>
</dbReference>